<dbReference type="OrthoDB" id="5348860at2"/>
<dbReference type="AlphaFoldDB" id="A0A1H2M6X5"/>
<organism evidence="1 2">
    <name type="scientific">Pseudomonas vancouverensis</name>
    <dbReference type="NCBI Taxonomy" id="95300"/>
    <lineage>
        <taxon>Bacteria</taxon>
        <taxon>Pseudomonadati</taxon>
        <taxon>Pseudomonadota</taxon>
        <taxon>Gammaproteobacteria</taxon>
        <taxon>Pseudomonadales</taxon>
        <taxon>Pseudomonadaceae</taxon>
        <taxon>Pseudomonas</taxon>
    </lineage>
</organism>
<protein>
    <submittedName>
        <fullName evidence="1">Uncharacterized protein</fullName>
    </submittedName>
</protein>
<dbReference type="PANTHER" id="PTHR38013:SF1">
    <property type="entry name" value="GLYCOPROTEIN_POLYSACCHARIDE METABOLISM"/>
    <property type="match status" value="1"/>
</dbReference>
<evidence type="ECO:0000313" key="1">
    <source>
        <dbReference type="EMBL" id="TDB57564.1"/>
    </source>
</evidence>
<dbReference type="EMBL" id="RRZK01000032">
    <property type="protein sequence ID" value="TDB57564.1"/>
    <property type="molecule type" value="Genomic_DNA"/>
</dbReference>
<dbReference type="Proteomes" id="UP000295254">
    <property type="component" value="Unassembled WGS sequence"/>
</dbReference>
<dbReference type="InterPro" id="IPR039366">
    <property type="entry name" value="Pilotin"/>
</dbReference>
<dbReference type="Pfam" id="PF09619">
    <property type="entry name" value="YscW"/>
    <property type="match status" value="1"/>
</dbReference>
<accession>A0A1H2M6X5</accession>
<name>A0A1H2M6X5_PSEVA</name>
<keyword evidence="2" id="KW-1185">Reference proteome</keyword>
<dbReference type="InterPro" id="IPR053196">
    <property type="entry name" value="Lipoprotein_YbaY-like"/>
</dbReference>
<proteinExistence type="predicted"/>
<evidence type="ECO:0000313" key="2">
    <source>
        <dbReference type="Proteomes" id="UP000295254"/>
    </source>
</evidence>
<sequence>MGNDSVKTIAGNVHYLEKIALPSGSTLRVYLQDVSRMDVPVKELAVQVTPNAEQAGLAFHLTYNTADVVDGHTYALSASITHNCKLIFTNTDHHPVQLGVDHVTGQDIRVHRV</sequence>
<comment type="caution">
    <text evidence="1">The sequence shown here is derived from an EMBL/GenBank/DDBJ whole genome shotgun (WGS) entry which is preliminary data.</text>
</comment>
<dbReference type="RefSeq" id="WP_093214811.1">
    <property type="nucleotide sequence ID" value="NZ_LT629803.1"/>
</dbReference>
<dbReference type="PANTHER" id="PTHR38013">
    <property type="entry name" value="GLYCOPROTEIN/POLYSACCHARIDE METABOLISM"/>
    <property type="match status" value="1"/>
</dbReference>
<reference evidence="2" key="1">
    <citation type="journal article" date="2019" name="bioRxiv">
        <title>Bacterially produced spermidine induces plant systemic susceptibility to pathogens.</title>
        <authorList>
            <person name="Melnyk R.A."/>
            <person name="Beskrovnaya P.A."/>
            <person name="Liu Z."/>
            <person name="Song Y."/>
            <person name="Haney C.H."/>
        </authorList>
    </citation>
    <scope>NUCLEOTIDE SEQUENCE [LARGE SCALE GENOMIC DNA]</scope>
    <source>
        <strain evidence="2">Dha-51</strain>
    </source>
</reference>
<dbReference type="STRING" id="95300.SAMN05216558_0323"/>
<gene>
    <name evidence="1" type="ORF">EIY72_25205</name>
</gene>